<name>A0A1Z4LI14_9CYAN</name>
<dbReference type="OrthoDB" id="9784288at2"/>
<dbReference type="EMBL" id="AP018227">
    <property type="protein sequence ID" value="BAY80885.1"/>
    <property type="molecule type" value="Genomic_DNA"/>
</dbReference>
<dbReference type="InterPro" id="IPR000620">
    <property type="entry name" value="EamA_dom"/>
</dbReference>
<evidence type="ECO:0000313" key="8">
    <source>
        <dbReference type="EMBL" id="BAY80885.1"/>
    </source>
</evidence>
<proteinExistence type="inferred from homology"/>
<evidence type="ECO:0000256" key="4">
    <source>
        <dbReference type="ARBA" id="ARBA00022989"/>
    </source>
</evidence>
<feature type="transmembrane region" description="Helical" evidence="6">
    <location>
        <begin position="84"/>
        <end position="106"/>
    </location>
</feature>
<dbReference type="Proteomes" id="UP000218418">
    <property type="component" value="Chromosome"/>
</dbReference>
<evidence type="ECO:0000259" key="7">
    <source>
        <dbReference type="Pfam" id="PF00892"/>
    </source>
</evidence>
<feature type="transmembrane region" description="Helical" evidence="6">
    <location>
        <begin position="196"/>
        <end position="218"/>
    </location>
</feature>
<dbReference type="Pfam" id="PF00892">
    <property type="entry name" value="EamA"/>
    <property type="match status" value="2"/>
</dbReference>
<feature type="transmembrane region" description="Helical" evidence="6">
    <location>
        <begin position="20"/>
        <end position="41"/>
    </location>
</feature>
<feature type="transmembrane region" description="Helical" evidence="6">
    <location>
        <begin position="283"/>
        <end position="301"/>
    </location>
</feature>
<keyword evidence="3 6" id="KW-0812">Transmembrane</keyword>
<feature type="domain" description="EamA" evidence="7">
    <location>
        <begin position="25"/>
        <end position="153"/>
    </location>
</feature>
<accession>A0A1Z4LI14</accession>
<evidence type="ECO:0000256" key="5">
    <source>
        <dbReference type="ARBA" id="ARBA00023136"/>
    </source>
</evidence>
<evidence type="ECO:0000256" key="1">
    <source>
        <dbReference type="ARBA" id="ARBA00004141"/>
    </source>
</evidence>
<feature type="domain" description="EamA" evidence="7">
    <location>
        <begin position="167"/>
        <end position="300"/>
    </location>
</feature>
<keyword evidence="4 6" id="KW-1133">Transmembrane helix</keyword>
<feature type="transmembrane region" description="Helical" evidence="6">
    <location>
        <begin position="230"/>
        <end position="249"/>
    </location>
</feature>
<protein>
    <submittedName>
        <fullName evidence="8">Putative carboxylate/amino acid/amine transporter</fullName>
    </submittedName>
</protein>
<feature type="transmembrane region" description="Helical" evidence="6">
    <location>
        <begin position="165"/>
        <end position="184"/>
    </location>
</feature>
<comment type="subcellular location">
    <subcellularLocation>
        <location evidence="1">Membrane</location>
        <topology evidence="1">Multi-pass membrane protein</topology>
    </subcellularLocation>
</comment>
<feature type="transmembrane region" description="Helical" evidence="6">
    <location>
        <begin position="256"/>
        <end position="277"/>
    </location>
</feature>
<dbReference type="AlphaFoldDB" id="A0A1Z4LI14"/>
<dbReference type="InterPro" id="IPR050638">
    <property type="entry name" value="AA-Vitamin_Transporters"/>
</dbReference>
<feature type="transmembrane region" description="Helical" evidence="6">
    <location>
        <begin position="112"/>
        <end position="133"/>
    </location>
</feature>
<dbReference type="PANTHER" id="PTHR32322">
    <property type="entry name" value="INNER MEMBRANE TRANSPORTER"/>
    <property type="match status" value="1"/>
</dbReference>
<feature type="transmembrane region" description="Helical" evidence="6">
    <location>
        <begin position="140"/>
        <end position="159"/>
    </location>
</feature>
<dbReference type="GO" id="GO:0016020">
    <property type="term" value="C:membrane"/>
    <property type="evidence" value="ECO:0007669"/>
    <property type="project" value="UniProtKB-SubCell"/>
</dbReference>
<evidence type="ECO:0000256" key="6">
    <source>
        <dbReference type="SAM" id="Phobius"/>
    </source>
</evidence>
<keyword evidence="9" id="KW-1185">Reference proteome</keyword>
<reference evidence="8 9" key="1">
    <citation type="submission" date="2017-06" db="EMBL/GenBank/DDBJ databases">
        <title>Genome sequencing of cyanobaciteial culture collection at National Institute for Environmental Studies (NIES).</title>
        <authorList>
            <person name="Hirose Y."/>
            <person name="Shimura Y."/>
            <person name="Fujisawa T."/>
            <person name="Nakamura Y."/>
            <person name="Kawachi M."/>
        </authorList>
    </citation>
    <scope>NUCLEOTIDE SEQUENCE [LARGE SCALE GENOMIC DNA]</scope>
    <source>
        <strain evidence="8 9">NIES-267</strain>
    </source>
</reference>
<organism evidence="8 9">
    <name type="scientific">Calothrix parasitica NIES-267</name>
    <dbReference type="NCBI Taxonomy" id="1973488"/>
    <lineage>
        <taxon>Bacteria</taxon>
        <taxon>Bacillati</taxon>
        <taxon>Cyanobacteriota</taxon>
        <taxon>Cyanophyceae</taxon>
        <taxon>Nostocales</taxon>
        <taxon>Calotrichaceae</taxon>
        <taxon>Calothrix</taxon>
    </lineage>
</organism>
<evidence type="ECO:0000256" key="3">
    <source>
        <dbReference type="ARBA" id="ARBA00022692"/>
    </source>
</evidence>
<evidence type="ECO:0000256" key="2">
    <source>
        <dbReference type="ARBA" id="ARBA00007362"/>
    </source>
</evidence>
<gene>
    <name evidence="8" type="ORF">NIES267_03500</name>
</gene>
<sequence>MSKSIDEINNKSENKTNNQINNETIGLIYGFLGVLGFSGTLPATRMAVTNLDPTVVGLGRAIVAGTFAMVLLRLTRQPIPHRQYWGSLAIIVGGVIIGFPLLSAWAMQQLPASHGAIVTGILPLATAIVAALRMGERPSVGFWIASFCGSLTIVSFALIEGNGSIKFADIVLIIAVIAAAFGYAEGGQLSKILGGWQVICWALVLSIPILIIPVALVILQNGISASASAWFGFGYVSIISMFLAFFAWYKGLAIGGIARVSQVQLLQPFLSIFFSAVFLKEKITLLMIFTAIVVVISVAIGRKQKIERN</sequence>
<keyword evidence="5 6" id="KW-0472">Membrane</keyword>
<dbReference type="SUPFAM" id="SSF103481">
    <property type="entry name" value="Multidrug resistance efflux transporter EmrE"/>
    <property type="match status" value="2"/>
</dbReference>
<comment type="similarity">
    <text evidence="2">Belongs to the EamA transporter family.</text>
</comment>
<dbReference type="InterPro" id="IPR037185">
    <property type="entry name" value="EmrE-like"/>
</dbReference>
<evidence type="ECO:0000313" key="9">
    <source>
        <dbReference type="Proteomes" id="UP000218418"/>
    </source>
</evidence>
<feature type="transmembrane region" description="Helical" evidence="6">
    <location>
        <begin position="53"/>
        <end position="72"/>
    </location>
</feature>
<dbReference type="PANTHER" id="PTHR32322:SF2">
    <property type="entry name" value="EAMA DOMAIN-CONTAINING PROTEIN"/>
    <property type="match status" value="1"/>
</dbReference>